<name>A0A2W5QFR0_VARPD</name>
<keyword evidence="4 8" id="KW-0812">Transmembrane</keyword>
<organism evidence="9 10">
    <name type="scientific">Variovorax paradoxus</name>
    <dbReference type="NCBI Taxonomy" id="34073"/>
    <lineage>
        <taxon>Bacteria</taxon>
        <taxon>Pseudomonadati</taxon>
        <taxon>Pseudomonadota</taxon>
        <taxon>Betaproteobacteria</taxon>
        <taxon>Burkholderiales</taxon>
        <taxon>Comamonadaceae</taxon>
        <taxon>Variovorax</taxon>
    </lineage>
</organism>
<dbReference type="Proteomes" id="UP000249135">
    <property type="component" value="Unassembled WGS sequence"/>
</dbReference>
<evidence type="ECO:0000256" key="6">
    <source>
        <dbReference type="ARBA" id="ARBA00023136"/>
    </source>
</evidence>
<evidence type="ECO:0000256" key="3">
    <source>
        <dbReference type="ARBA" id="ARBA00022475"/>
    </source>
</evidence>
<feature type="region of interest" description="Disordered" evidence="7">
    <location>
        <begin position="98"/>
        <end position="165"/>
    </location>
</feature>
<feature type="transmembrane region" description="Helical" evidence="8">
    <location>
        <begin position="474"/>
        <end position="495"/>
    </location>
</feature>
<dbReference type="PANTHER" id="PTHR23513:SF11">
    <property type="entry name" value="STAPHYLOFERRIN A TRANSPORTER"/>
    <property type="match status" value="1"/>
</dbReference>
<dbReference type="Pfam" id="PF05977">
    <property type="entry name" value="MFS_3"/>
    <property type="match status" value="1"/>
</dbReference>
<dbReference type="EMBL" id="QFPP01000070">
    <property type="protein sequence ID" value="PZQ75904.1"/>
    <property type="molecule type" value="Genomic_DNA"/>
</dbReference>
<keyword evidence="5 8" id="KW-1133">Transmembrane helix</keyword>
<evidence type="ECO:0000313" key="9">
    <source>
        <dbReference type="EMBL" id="PZQ75904.1"/>
    </source>
</evidence>
<dbReference type="PANTHER" id="PTHR23513">
    <property type="entry name" value="INTEGRAL MEMBRANE EFFLUX PROTEIN-RELATED"/>
    <property type="match status" value="1"/>
</dbReference>
<evidence type="ECO:0000256" key="2">
    <source>
        <dbReference type="ARBA" id="ARBA00022448"/>
    </source>
</evidence>
<accession>A0A2W5QFR0</accession>
<dbReference type="InterPro" id="IPR036259">
    <property type="entry name" value="MFS_trans_sf"/>
</dbReference>
<feature type="transmembrane region" description="Helical" evidence="8">
    <location>
        <begin position="175"/>
        <end position="191"/>
    </location>
</feature>
<feature type="transmembrane region" description="Helical" evidence="8">
    <location>
        <begin position="316"/>
        <end position="349"/>
    </location>
</feature>
<evidence type="ECO:0000256" key="5">
    <source>
        <dbReference type="ARBA" id="ARBA00022989"/>
    </source>
</evidence>
<dbReference type="GO" id="GO:0005886">
    <property type="term" value="C:plasma membrane"/>
    <property type="evidence" value="ECO:0007669"/>
    <property type="project" value="UniProtKB-SubCell"/>
</dbReference>
<evidence type="ECO:0000256" key="7">
    <source>
        <dbReference type="SAM" id="MobiDB-lite"/>
    </source>
</evidence>
<feature type="transmembrane region" description="Helical" evidence="8">
    <location>
        <begin position="211"/>
        <end position="235"/>
    </location>
</feature>
<comment type="caution">
    <text evidence="9">The sequence shown here is derived from an EMBL/GenBank/DDBJ whole genome shotgun (WGS) entry which is preliminary data.</text>
</comment>
<proteinExistence type="predicted"/>
<feature type="transmembrane region" description="Helical" evidence="8">
    <location>
        <begin position="419"/>
        <end position="437"/>
    </location>
</feature>
<keyword evidence="3" id="KW-1003">Cell membrane</keyword>
<feature type="transmembrane region" description="Helical" evidence="8">
    <location>
        <begin position="507"/>
        <end position="529"/>
    </location>
</feature>
<feature type="transmembrane region" description="Helical" evidence="8">
    <location>
        <begin position="449"/>
        <end position="468"/>
    </location>
</feature>
<comment type="subcellular location">
    <subcellularLocation>
        <location evidence="1">Cell membrane</location>
        <topology evidence="1">Multi-pass membrane protein</topology>
    </subcellularLocation>
</comment>
<protein>
    <submittedName>
        <fullName evidence="9">MFS transporter</fullName>
    </submittedName>
</protein>
<keyword evidence="6 8" id="KW-0472">Membrane</keyword>
<feature type="transmembrane region" description="Helical" evidence="8">
    <location>
        <begin position="387"/>
        <end position="407"/>
    </location>
</feature>
<dbReference type="Gene3D" id="1.20.1250.20">
    <property type="entry name" value="MFS general substrate transporter like domains"/>
    <property type="match status" value="1"/>
</dbReference>
<evidence type="ECO:0000256" key="4">
    <source>
        <dbReference type="ARBA" id="ARBA00022692"/>
    </source>
</evidence>
<dbReference type="AlphaFoldDB" id="A0A2W5QFR0"/>
<keyword evidence="2" id="KW-0813">Transport</keyword>
<feature type="transmembrane region" description="Helical" evidence="8">
    <location>
        <begin position="247"/>
        <end position="280"/>
    </location>
</feature>
<evidence type="ECO:0000256" key="8">
    <source>
        <dbReference type="SAM" id="Phobius"/>
    </source>
</evidence>
<reference evidence="9 10" key="1">
    <citation type="submission" date="2017-08" db="EMBL/GenBank/DDBJ databases">
        <title>Infants hospitalized years apart are colonized by the same room-sourced microbial strains.</title>
        <authorList>
            <person name="Brooks B."/>
            <person name="Olm M.R."/>
            <person name="Firek B.A."/>
            <person name="Baker R."/>
            <person name="Thomas B.C."/>
            <person name="Morowitz M.J."/>
            <person name="Banfield J.F."/>
        </authorList>
    </citation>
    <scope>NUCLEOTIDE SEQUENCE [LARGE SCALE GENOMIC DNA]</scope>
    <source>
        <strain evidence="9">S2_005_003_R2_41</strain>
    </source>
</reference>
<evidence type="ECO:0000313" key="10">
    <source>
        <dbReference type="Proteomes" id="UP000249135"/>
    </source>
</evidence>
<evidence type="ECO:0000256" key="1">
    <source>
        <dbReference type="ARBA" id="ARBA00004651"/>
    </source>
</evidence>
<sequence length="690" mass="72942">MACAPIGRIARCPVQRQRVGIDPQVVQRRHGRHATCAERTEGGAGRRLGTQAGRTVRTDEGAIAVAVAALGTGGRHRPRGGKTAPDCAPTVPAGCRRAASLHGGPEFGALTPAPQARGPGRGTGRLSFRRPWRRASASTMSDHGTAPCASAPPGTAPGPMSGAGSSWAPLRRRDFRAVFAGVLFMHTTNWLNQVGGATLMSTLTPSPLMTALVQTAASLPVVFLGLPAGAIADLVDRRRWMMRIQAGMLAALACAIAFVLLGALTPASLLLLTLVVGIGLALQTPASQAVYTEVVPREELPEAMALGSMSFNLSRIVGPALAGAVIGVAGALGLYVALALCCGFILFSLTRWRAYGERGSSAPERLWSALRGGMRYVRHSPDCHRPLLYTLVYMSCGSAAWALLPVLARDAYGLGTQGYGLLLGAFGAGGVGGVFLMPHVRARIGLPRIVVGSTALFAAVTATLAAAVPLPLALAALVIGGGAWMIGATLMYTALQDTLPDWVRARGLSIYNLVYFTAMAGGAALWGLLTAPIGTRGALGVAAGCMGVAAWLFTRIPLHPSSLRLQRAPALPEADPLAFAEPPPADDEGPLIVQISYRVRPDCGADFLAAAREVQRSCRRNGALFWRLFRETGTPDLYVERYMLDSWLDHTRHLDRTTATDRALRERLERYLQPGTRPVVRHQFVQALPD</sequence>
<dbReference type="SUPFAM" id="SSF103473">
    <property type="entry name" value="MFS general substrate transporter"/>
    <property type="match status" value="1"/>
</dbReference>
<dbReference type="CDD" id="cd06173">
    <property type="entry name" value="MFS_MefA_like"/>
    <property type="match status" value="1"/>
</dbReference>
<dbReference type="InterPro" id="IPR010290">
    <property type="entry name" value="TM_effector"/>
</dbReference>
<gene>
    <name evidence="9" type="ORF">DI563_08380</name>
</gene>